<dbReference type="PANTHER" id="PTHR46766:SF1">
    <property type="entry name" value="GLUTAMINE-RICH PROTEIN 2"/>
    <property type="match status" value="1"/>
</dbReference>
<dbReference type="SUPFAM" id="SSF140459">
    <property type="entry name" value="PE/PPE dimer-like"/>
    <property type="match status" value="1"/>
</dbReference>
<dbReference type="RefSeq" id="WP_163760890.1">
    <property type="nucleotide sequence ID" value="NZ_BLKW01000004.1"/>
</dbReference>
<organism evidence="6 7">
    <name type="scientific">Mycobacterium botniense</name>
    <dbReference type="NCBI Taxonomy" id="84962"/>
    <lineage>
        <taxon>Bacteria</taxon>
        <taxon>Bacillati</taxon>
        <taxon>Actinomycetota</taxon>
        <taxon>Actinomycetes</taxon>
        <taxon>Mycobacteriales</taxon>
        <taxon>Mycobacteriaceae</taxon>
        <taxon>Mycobacterium</taxon>
    </lineage>
</organism>
<feature type="transmembrane region" description="Helical" evidence="3">
    <location>
        <begin position="265"/>
        <end position="288"/>
    </location>
</feature>
<dbReference type="PANTHER" id="PTHR46766">
    <property type="entry name" value="GLUTAMINE-RICH PROTEIN 2"/>
    <property type="match status" value="1"/>
</dbReference>
<feature type="compositionally biased region" description="Low complexity" evidence="2">
    <location>
        <begin position="462"/>
        <end position="471"/>
    </location>
</feature>
<protein>
    <recommendedName>
        <fullName evidence="8">PPE family protein</fullName>
    </recommendedName>
</protein>
<feature type="compositionally biased region" description="Basic and acidic residues" evidence="2">
    <location>
        <begin position="561"/>
        <end position="582"/>
    </location>
</feature>
<evidence type="ECO:0000313" key="6">
    <source>
        <dbReference type="EMBL" id="GFG76426.1"/>
    </source>
</evidence>
<accession>A0A7I9Y2X9</accession>
<evidence type="ECO:0000256" key="2">
    <source>
        <dbReference type="SAM" id="MobiDB-lite"/>
    </source>
</evidence>
<evidence type="ECO:0000313" key="7">
    <source>
        <dbReference type="Proteomes" id="UP000465361"/>
    </source>
</evidence>
<dbReference type="FunFam" id="1.20.1260.20:FF:000001">
    <property type="entry name" value="PPE family protein PPE41"/>
    <property type="match status" value="1"/>
</dbReference>
<evidence type="ECO:0000259" key="4">
    <source>
        <dbReference type="Pfam" id="PF00823"/>
    </source>
</evidence>
<proteinExistence type="inferred from homology"/>
<sequence>MTAPIWMAFPPEVHSTLLSSGPGPGPLLASAAAWNSLSAEYAGVADELTAVLGAVQAGVWDGPTAAAYVAANAPYLAWLMQASANSAATASQQETAAAAYTSALAAMPTLVELAANHATHAVLVATNFFGINTIPIALNEADYVRMWIQAATTMGTYQAIATSAVAATPQTSPAPQIVKSNATSDPPQAATSPATSAVDSIFNLLTQLSTNPLYTDFYDNLLGPLGNVALQGIPPGEFAFIGNPFFFFSPANLAYAAVPIDPGTFAALVSSLVSGTLAGLPEVVGIAAATGNPAIVAIVLIFNAIEFISFLVTNIIQLLHWLLDTATSLIPAVLPLLTAALAPVAAPVGALSGVAGVAGLAGLAGLAPPATVPVTPPVAALAPALSPAPTPAPAPAPAPAPTATPAPPTAAGPPPPAPAPPPPAAAGMPGFSYVVGSLPAEVRASARAKARAPTRDQAEIPAAAAAAAAGQKARDRRRRRAKVTMLGRGYEYMDVEPEPGASAEDRDNQPGAAPVSDGAAGSIGFTGTTRKRTTAHPAGLAALADDSAGGGSWVPMMPATWERDADRESARLPDQKDSQNDT</sequence>
<feature type="compositionally biased region" description="Pro residues" evidence="2">
    <location>
        <begin position="386"/>
        <end position="424"/>
    </location>
</feature>
<feature type="transmembrane region" description="Helical" evidence="3">
    <location>
        <begin position="238"/>
        <end position="258"/>
    </location>
</feature>
<dbReference type="EMBL" id="BLKW01000004">
    <property type="protein sequence ID" value="GFG76426.1"/>
    <property type="molecule type" value="Genomic_DNA"/>
</dbReference>
<feature type="domain" description="PPE" evidence="4">
    <location>
        <begin position="6"/>
        <end position="168"/>
    </location>
</feature>
<feature type="transmembrane region" description="Helical" evidence="3">
    <location>
        <begin position="328"/>
        <end position="346"/>
    </location>
</feature>
<dbReference type="Pfam" id="PF18878">
    <property type="entry name" value="PPE-PPW"/>
    <property type="match status" value="1"/>
</dbReference>
<feature type="transmembrane region" description="Helical" evidence="3">
    <location>
        <begin position="294"/>
        <end position="316"/>
    </location>
</feature>
<feature type="region of interest" description="Disordered" evidence="2">
    <location>
        <begin position="446"/>
        <end position="480"/>
    </location>
</feature>
<dbReference type="Gene3D" id="1.20.1260.20">
    <property type="entry name" value="PPE superfamily"/>
    <property type="match status" value="1"/>
</dbReference>
<evidence type="ECO:0000259" key="5">
    <source>
        <dbReference type="Pfam" id="PF18878"/>
    </source>
</evidence>
<evidence type="ECO:0000256" key="3">
    <source>
        <dbReference type="SAM" id="Phobius"/>
    </source>
</evidence>
<dbReference type="InterPro" id="IPR038332">
    <property type="entry name" value="PPE_sf"/>
</dbReference>
<evidence type="ECO:0000256" key="1">
    <source>
        <dbReference type="ARBA" id="ARBA00010652"/>
    </source>
</evidence>
<evidence type="ECO:0008006" key="8">
    <source>
        <dbReference type="Google" id="ProtNLM"/>
    </source>
</evidence>
<name>A0A7I9Y2X9_9MYCO</name>
<dbReference type="GO" id="GO:0052572">
    <property type="term" value="P:response to host immune response"/>
    <property type="evidence" value="ECO:0007669"/>
    <property type="project" value="TreeGrafter"/>
</dbReference>
<comment type="caution">
    <text evidence="6">The sequence shown here is derived from an EMBL/GenBank/DDBJ whole genome shotgun (WGS) entry which is preliminary data.</text>
</comment>
<dbReference type="InterPro" id="IPR000030">
    <property type="entry name" value="PPE_dom"/>
</dbReference>
<feature type="region of interest" description="Disordered" evidence="2">
    <location>
        <begin position="385"/>
        <end position="424"/>
    </location>
</feature>
<keyword evidence="7" id="KW-1185">Reference proteome</keyword>
<reference evidence="6 7" key="1">
    <citation type="journal article" date="2019" name="Emerg. Microbes Infect.">
        <title>Comprehensive subspecies identification of 175 nontuberculous mycobacteria species based on 7547 genomic profiles.</title>
        <authorList>
            <person name="Matsumoto Y."/>
            <person name="Kinjo T."/>
            <person name="Motooka D."/>
            <person name="Nabeya D."/>
            <person name="Jung N."/>
            <person name="Uechi K."/>
            <person name="Horii T."/>
            <person name="Iida T."/>
            <person name="Fujita J."/>
            <person name="Nakamura S."/>
        </authorList>
    </citation>
    <scope>NUCLEOTIDE SEQUENCE [LARGE SCALE GENOMIC DNA]</scope>
    <source>
        <strain evidence="6 7">JCM 17322</strain>
    </source>
</reference>
<keyword evidence="3" id="KW-0812">Transmembrane</keyword>
<keyword evidence="3" id="KW-1133">Transmembrane helix</keyword>
<comment type="similarity">
    <text evidence="1">Belongs to the mycobacterial PPE family.</text>
</comment>
<dbReference type="AlphaFoldDB" id="A0A7I9Y2X9"/>
<feature type="region of interest" description="Disordered" evidence="2">
    <location>
        <begin position="494"/>
        <end position="582"/>
    </location>
</feature>
<feature type="compositionally biased region" description="Low complexity" evidence="2">
    <location>
        <begin position="538"/>
        <end position="547"/>
    </location>
</feature>
<dbReference type="Pfam" id="PF00823">
    <property type="entry name" value="PPE"/>
    <property type="match status" value="1"/>
</dbReference>
<dbReference type="InterPro" id="IPR043641">
    <property type="entry name" value="PPE-PPW_C"/>
</dbReference>
<dbReference type="Proteomes" id="UP000465361">
    <property type="component" value="Unassembled WGS sequence"/>
</dbReference>
<gene>
    <name evidence="6" type="ORF">MBOT_37910</name>
</gene>
<feature type="domain" description="PPE-PPW subfamily C-terminal" evidence="5">
    <location>
        <begin position="515"/>
        <end position="561"/>
    </location>
</feature>
<keyword evidence="3" id="KW-0472">Membrane</keyword>